<organism evidence="2 3">
    <name type="scientific">Tolypocladium ophioglossoides (strain CBS 100239)</name>
    <name type="common">Snaketongue truffleclub</name>
    <name type="synonym">Elaphocordyceps ophioglossoides</name>
    <dbReference type="NCBI Taxonomy" id="1163406"/>
    <lineage>
        <taxon>Eukaryota</taxon>
        <taxon>Fungi</taxon>
        <taxon>Dikarya</taxon>
        <taxon>Ascomycota</taxon>
        <taxon>Pezizomycotina</taxon>
        <taxon>Sordariomycetes</taxon>
        <taxon>Hypocreomycetidae</taxon>
        <taxon>Hypocreales</taxon>
        <taxon>Ophiocordycipitaceae</taxon>
        <taxon>Tolypocladium</taxon>
    </lineage>
</organism>
<dbReference type="AlphaFoldDB" id="A0A0L0N2W2"/>
<evidence type="ECO:0000313" key="3">
    <source>
        <dbReference type="Proteomes" id="UP000036947"/>
    </source>
</evidence>
<dbReference type="Proteomes" id="UP000036947">
    <property type="component" value="Unassembled WGS sequence"/>
</dbReference>
<protein>
    <submittedName>
        <fullName evidence="2">Uncharacterized protein</fullName>
    </submittedName>
</protein>
<evidence type="ECO:0000313" key="2">
    <source>
        <dbReference type="EMBL" id="KND88145.1"/>
    </source>
</evidence>
<feature type="compositionally biased region" description="Acidic residues" evidence="1">
    <location>
        <begin position="320"/>
        <end position="334"/>
    </location>
</feature>
<comment type="caution">
    <text evidence="2">The sequence shown here is derived from an EMBL/GenBank/DDBJ whole genome shotgun (WGS) entry which is preliminary data.</text>
</comment>
<keyword evidence="3" id="KW-1185">Reference proteome</keyword>
<feature type="compositionally biased region" description="Basic and acidic residues" evidence="1">
    <location>
        <begin position="209"/>
        <end position="219"/>
    </location>
</feature>
<accession>A0A0L0N2W2</accession>
<feature type="compositionally biased region" description="Pro residues" evidence="1">
    <location>
        <begin position="10"/>
        <end position="23"/>
    </location>
</feature>
<feature type="region of interest" description="Disordered" evidence="1">
    <location>
        <begin position="193"/>
        <end position="256"/>
    </location>
</feature>
<evidence type="ECO:0000256" key="1">
    <source>
        <dbReference type="SAM" id="MobiDB-lite"/>
    </source>
</evidence>
<reference evidence="2 3" key="1">
    <citation type="journal article" date="2015" name="BMC Genomics">
        <title>The genome of the truffle-parasite Tolypocladium ophioglossoides and the evolution of antifungal peptaibiotics.</title>
        <authorList>
            <person name="Quandt C.A."/>
            <person name="Bushley K.E."/>
            <person name="Spatafora J.W."/>
        </authorList>
    </citation>
    <scope>NUCLEOTIDE SEQUENCE [LARGE SCALE GENOMIC DNA]</scope>
    <source>
        <strain evidence="2 3">CBS 100239</strain>
    </source>
</reference>
<feature type="region of interest" description="Disordered" evidence="1">
    <location>
        <begin position="121"/>
        <end position="156"/>
    </location>
</feature>
<proteinExistence type="predicted"/>
<feature type="region of interest" description="Disordered" evidence="1">
    <location>
        <begin position="1"/>
        <end position="107"/>
    </location>
</feature>
<feature type="region of interest" description="Disordered" evidence="1">
    <location>
        <begin position="277"/>
        <end position="427"/>
    </location>
</feature>
<name>A0A0L0N2W2_TOLOC</name>
<sequence length="427" mass="46226">MASNAAGSVTPPPPTGVRTPPAPRLGFHDSWQPYSPRKSARLSSQRAADRTPSPHASQHRKQPACARTAKKANAQSNVAMVSPEPSPRKKPHPASESSRKVSTTLTAEGTASAAAALGLNSAKAAQRAPTASISRAAGMLPTPSKTPQKPPNEKTAADIQSFARNLFVPEEEEAMPSPRKRRAKKYSGVTMESFTAEEQEDPIEIFTDSQDRVPKKDQSAENPFYGDAAVPEPSKRKGKRRLVNIPGEGAQSIDDASRREDGMVYVFRGKKFFRKISENDGAQPEEQEASADVEPKLTHPLTGSSVKPRLLFPTNRPDEANEEEAVTDVEDMYMAEEASTPHTPMKAHSAPAKTPEAPRFAPVSPPDTKRTTRSTNRLANEGTPMKSSSGPKTPFDAWPRTKEHKTTSAPKRQGETLAAGTTKRTRS</sequence>
<dbReference type="EMBL" id="LFRF01000028">
    <property type="protein sequence ID" value="KND88145.1"/>
    <property type="molecule type" value="Genomic_DNA"/>
</dbReference>
<gene>
    <name evidence="2" type="ORF">TOPH_07172</name>
</gene>
<dbReference type="OrthoDB" id="5398515at2759"/>